<gene>
    <name evidence="1" type="ordered locus">Mnod_4659</name>
</gene>
<accession>B8IEF4</accession>
<reference evidence="1 2" key="1">
    <citation type="submission" date="2009-01" db="EMBL/GenBank/DDBJ databases">
        <title>Complete sequence of chromosome of Methylobacterium nodulans ORS 2060.</title>
        <authorList>
            <consortium name="US DOE Joint Genome Institute"/>
            <person name="Lucas S."/>
            <person name="Copeland A."/>
            <person name="Lapidus A."/>
            <person name="Glavina del Rio T."/>
            <person name="Dalin E."/>
            <person name="Tice H."/>
            <person name="Bruce D."/>
            <person name="Goodwin L."/>
            <person name="Pitluck S."/>
            <person name="Sims D."/>
            <person name="Brettin T."/>
            <person name="Detter J.C."/>
            <person name="Han C."/>
            <person name="Larimer F."/>
            <person name="Land M."/>
            <person name="Hauser L."/>
            <person name="Kyrpides N."/>
            <person name="Ivanova N."/>
            <person name="Marx C.J."/>
            <person name="Richardson P."/>
        </authorList>
    </citation>
    <scope>NUCLEOTIDE SEQUENCE [LARGE SCALE GENOMIC DNA]</scope>
    <source>
        <strain evidence="2">LMG 21967 / CNCM I-2342 / ORS 2060</strain>
    </source>
</reference>
<dbReference type="AlphaFoldDB" id="B8IEF4"/>
<dbReference type="KEGG" id="mno:Mnod_4659"/>
<evidence type="ECO:0000313" key="1">
    <source>
        <dbReference type="EMBL" id="ACL59526.1"/>
    </source>
</evidence>
<dbReference type="RefSeq" id="WP_015931161.1">
    <property type="nucleotide sequence ID" value="NC_011894.1"/>
</dbReference>
<sequence length="148" mass="16116">MRAMLTERRALREVRRIPPDTLAPLRESADHGDAGLIATCERAIALHTLLSNPAVVRSMSDDEWQEACDGWNGFVEAVATMPAGSADGLAAKARVLLDEVSTTLMAGAQFAWDERERHERLVVSLIQDLLRLARDDTGGSSPHRSKAG</sequence>
<organism evidence="1 2">
    <name type="scientific">Methylobacterium nodulans (strain LMG 21967 / CNCM I-2342 / ORS 2060)</name>
    <dbReference type="NCBI Taxonomy" id="460265"/>
    <lineage>
        <taxon>Bacteria</taxon>
        <taxon>Pseudomonadati</taxon>
        <taxon>Pseudomonadota</taxon>
        <taxon>Alphaproteobacteria</taxon>
        <taxon>Hyphomicrobiales</taxon>
        <taxon>Methylobacteriaceae</taxon>
        <taxon>Methylobacterium</taxon>
    </lineage>
</organism>
<dbReference type="HOGENOM" id="CLU_1756730_0_0_5"/>
<protein>
    <submittedName>
        <fullName evidence="1">Uncharacterized protein</fullName>
    </submittedName>
</protein>
<evidence type="ECO:0000313" key="2">
    <source>
        <dbReference type="Proteomes" id="UP000008207"/>
    </source>
</evidence>
<dbReference type="EMBL" id="CP001349">
    <property type="protein sequence ID" value="ACL59526.1"/>
    <property type="molecule type" value="Genomic_DNA"/>
</dbReference>
<proteinExistence type="predicted"/>
<dbReference type="Proteomes" id="UP000008207">
    <property type="component" value="Chromosome"/>
</dbReference>
<name>B8IEF4_METNO</name>
<keyword evidence="2" id="KW-1185">Reference proteome</keyword>